<dbReference type="EMBL" id="JAGIOE010000001">
    <property type="protein sequence ID" value="MBP2374420.1"/>
    <property type="molecule type" value="Genomic_DNA"/>
</dbReference>
<reference evidence="2 3" key="1">
    <citation type="submission" date="2021-03" db="EMBL/GenBank/DDBJ databases">
        <title>Sequencing the genomes of 1000 actinobacteria strains.</title>
        <authorList>
            <person name="Klenk H.-P."/>
        </authorList>
    </citation>
    <scope>NUCLEOTIDE SEQUENCE [LARGE SCALE GENOMIC DNA]</scope>
    <source>
        <strain evidence="2 3">DSM 15454</strain>
    </source>
</reference>
<sequence>MPDWLQSVIDQILVTGGVILAAGIPAYFSFKSKLAEINTGTQAAAKDAKEARIHVKNSHDTNMREVGDERHEATMAALTALGRDVRGLREDHYATRKDIGTLHAEDRAGRRETQHLRQELTDHLEQTAGLMPTLEKLIQQHTED</sequence>
<evidence type="ECO:0000313" key="2">
    <source>
        <dbReference type="EMBL" id="MBP2374420.1"/>
    </source>
</evidence>
<dbReference type="Proteomes" id="UP000766570">
    <property type="component" value="Unassembled WGS sequence"/>
</dbReference>
<keyword evidence="3" id="KW-1185">Reference proteome</keyword>
<accession>A0ABS4WDY1</accession>
<comment type="caution">
    <text evidence="2">The sequence shown here is derived from an EMBL/GenBank/DDBJ whole genome shotgun (WGS) entry which is preliminary data.</text>
</comment>
<feature type="transmembrane region" description="Helical" evidence="1">
    <location>
        <begin position="12"/>
        <end position="30"/>
    </location>
</feature>
<evidence type="ECO:0000256" key="1">
    <source>
        <dbReference type="SAM" id="Phobius"/>
    </source>
</evidence>
<evidence type="ECO:0008006" key="4">
    <source>
        <dbReference type="Google" id="ProtNLM"/>
    </source>
</evidence>
<protein>
    <recommendedName>
        <fullName evidence="4">DUF2746 domain-containing protein</fullName>
    </recommendedName>
</protein>
<gene>
    <name evidence="2" type="ORF">JOF46_002332</name>
</gene>
<name>A0ABS4WDY1_9MICC</name>
<keyword evidence="1" id="KW-0812">Transmembrane</keyword>
<keyword evidence="1" id="KW-1133">Transmembrane helix</keyword>
<organism evidence="2 3">
    <name type="scientific">Paeniglutamicibacter psychrophenolicus</name>
    <dbReference type="NCBI Taxonomy" id="257454"/>
    <lineage>
        <taxon>Bacteria</taxon>
        <taxon>Bacillati</taxon>
        <taxon>Actinomycetota</taxon>
        <taxon>Actinomycetes</taxon>
        <taxon>Micrococcales</taxon>
        <taxon>Micrococcaceae</taxon>
        <taxon>Paeniglutamicibacter</taxon>
    </lineage>
</organism>
<evidence type="ECO:0000313" key="3">
    <source>
        <dbReference type="Proteomes" id="UP000766570"/>
    </source>
</evidence>
<proteinExistence type="predicted"/>
<dbReference type="RefSeq" id="WP_209907447.1">
    <property type="nucleotide sequence ID" value="NZ_BAAAMI010000042.1"/>
</dbReference>
<keyword evidence="1" id="KW-0472">Membrane</keyword>